<evidence type="ECO:0000313" key="3">
    <source>
        <dbReference type="Proteomes" id="UP000526408"/>
    </source>
</evidence>
<reference evidence="2 3" key="1">
    <citation type="submission" date="2020-04" db="EMBL/GenBank/DDBJ databases">
        <authorList>
            <person name="Yoon J."/>
        </authorList>
    </citation>
    <scope>NUCLEOTIDE SEQUENCE [LARGE SCALE GENOMIC DNA]</scope>
    <source>
        <strain evidence="2 3">KMU-115</strain>
    </source>
</reference>
<dbReference type="InterPro" id="IPR025235">
    <property type="entry name" value="DUF4178"/>
</dbReference>
<comment type="caution">
    <text evidence="2">The sequence shown here is derived from an EMBL/GenBank/DDBJ whole genome shotgun (WGS) entry which is preliminary data.</text>
</comment>
<accession>A0A7X6GY18</accession>
<dbReference type="Pfam" id="PF13785">
    <property type="entry name" value="DUF4178"/>
    <property type="match status" value="1"/>
</dbReference>
<evidence type="ECO:0000313" key="2">
    <source>
        <dbReference type="EMBL" id="NKX43237.1"/>
    </source>
</evidence>
<protein>
    <submittedName>
        <fullName evidence="2">DUF4178 domain-containing protein</fullName>
    </submittedName>
</protein>
<proteinExistence type="predicted"/>
<feature type="domain" description="DUF4178" evidence="1">
    <location>
        <begin position="68"/>
        <end position="207"/>
    </location>
</feature>
<sequence length="217" mass="23845">MRARSFFRVETYVSLSCPNCGYGFEDLRKSTRMFDCPSCETTLFRQADALAPMGNHGEMHETPMLVGIGDTVEAAGSRWSVLGHVRYDYGRGTWDELWAETSDGAGAWISIDEGDVVIQLPVPRSSVRAGLADELRLGAGVRVDGEVYTVTEMDSAKAAAFRGQLPEQIVLGETHRFVNATSDQGELLSGEVWDGGEAWFLGDWLDPFTLKVRRATG</sequence>
<keyword evidence="3" id="KW-1185">Reference proteome</keyword>
<name>A0A7X6GY18_9RHOB</name>
<gene>
    <name evidence="2" type="ORF">HCU73_01430</name>
</gene>
<dbReference type="EMBL" id="JAAZQQ010000001">
    <property type="protein sequence ID" value="NKX43237.1"/>
    <property type="molecule type" value="Genomic_DNA"/>
</dbReference>
<dbReference type="RefSeq" id="WP_168621619.1">
    <property type="nucleotide sequence ID" value="NZ_JAAZQQ010000001.1"/>
</dbReference>
<dbReference type="AlphaFoldDB" id="A0A7X6GY18"/>
<dbReference type="Proteomes" id="UP000526408">
    <property type="component" value="Unassembled WGS sequence"/>
</dbReference>
<evidence type="ECO:0000259" key="1">
    <source>
        <dbReference type="Pfam" id="PF13785"/>
    </source>
</evidence>
<organism evidence="2 3">
    <name type="scientific">Roseicyclus persicicus</name>
    <dbReference type="NCBI Taxonomy" id="2650661"/>
    <lineage>
        <taxon>Bacteria</taxon>
        <taxon>Pseudomonadati</taxon>
        <taxon>Pseudomonadota</taxon>
        <taxon>Alphaproteobacteria</taxon>
        <taxon>Rhodobacterales</taxon>
        <taxon>Roseobacteraceae</taxon>
        <taxon>Roseicyclus</taxon>
    </lineage>
</organism>